<protein>
    <submittedName>
        <fullName evidence="3">Cobalamin biosynthesis protein CbiX</fullName>
    </submittedName>
</protein>
<keyword evidence="1" id="KW-0479">Metal-binding</keyword>
<evidence type="ECO:0000256" key="2">
    <source>
        <dbReference type="ARBA" id="ARBA00023239"/>
    </source>
</evidence>
<dbReference type="GO" id="GO:0046872">
    <property type="term" value="F:metal ion binding"/>
    <property type="evidence" value="ECO:0007669"/>
    <property type="project" value="UniProtKB-KW"/>
</dbReference>
<evidence type="ECO:0000256" key="1">
    <source>
        <dbReference type="ARBA" id="ARBA00022723"/>
    </source>
</evidence>
<dbReference type="AlphaFoldDB" id="A0A317C6L5"/>
<dbReference type="SUPFAM" id="SSF53800">
    <property type="entry name" value="Chelatase"/>
    <property type="match status" value="1"/>
</dbReference>
<dbReference type="EMBL" id="QGKL01000040">
    <property type="protein sequence ID" value="PWQ94285.1"/>
    <property type="molecule type" value="Genomic_DNA"/>
</dbReference>
<dbReference type="InterPro" id="IPR002762">
    <property type="entry name" value="CbiX-like"/>
</dbReference>
<dbReference type="RefSeq" id="WP_109824632.1">
    <property type="nucleotide sequence ID" value="NZ_QGKL01000040.1"/>
</dbReference>
<dbReference type="Pfam" id="PF01903">
    <property type="entry name" value="CbiX"/>
    <property type="match status" value="1"/>
</dbReference>
<dbReference type="PANTHER" id="PTHR33542">
    <property type="entry name" value="SIROHYDROCHLORIN FERROCHELATASE, CHLOROPLASTIC"/>
    <property type="match status" value="1"/>
</dbReference>
<dbReference type="PANTHER" id="PTHR33542:SF3">
    <property type="entry name" value="SIROHYDROCHLORIN FERROCHELATASE, CHLOROPLASTIC"/>
    <property type="match status" value="1"/>
</dbReference>
<name>A0A317C6L5_9GAMM</name>
<keyword evidence="2" id="KW-0456">Lyase</keyword>
<evidence type="ECO:0000313" key="4">
    <source>
        <dbReference type="Proteomes" id="UP000245506"/>
    </source>
</evidence>
<reference evidence="3 4" key="1">
    <citation type="submission" date="2018-05" db="EMBL/GenBank/DDBJ databases">
        <title>Leucothrix arctica sp. nov., isolated from Arctic seawater.</title>
        <authorList>
            <person name="Choi A."/>
            <person name="Baek K."/>
        </authorList>
    </citation>
    <scope>NUCLEOTIDE SEQUENCE [LARGE SCALE GENOMIC DNA]</scope>
    <source>
        <strain evidence="3 4">IMCC9719</strain>
    </source>
</reference>
<dbReference type="Gene3D" id="3.40.50.1400">
    <property type="match status" value="1"/>
</dbReference>
<dbReference type="InterPro" id="IPR050963">
    <property type="entry name" value="Sirohydro_Cobaltochel/CbiX"/>
</dbReference>
<sequence length="123" mass="13110">MKSLLLVAHGSRRESSNDAVKQLVTKLRHQLAGSGFDEITHAFLELTTPSIEDGVSILVDAGSIDIVVMPYFLAPGIHVVDDLPELIDVARTTYPSVNFTVTPHLGEVDGMVSLILQSAGATA</sequence>
<dbReference type="CDD" id="cd03416">
    <property type="entry name" value="CbiX_SirB_N"/>
    <property type="match status" value="1"/>
</dbReference>
<keyword evidence="4" id="KW-1185">Reference proteome</keyword>
<gene>
    <name evidence="3" type="ORF">DKT75_16115</name>
</gene>
<dbReference type="OrthoDB" id="9797895at2"/>
<proteinExistence type="predicted"/>
<comment type="caution">
    <text evidence="3">The sequence shown here is derived from an EMBL/GenBank/DDBJ whole genome shotgun (WGS) entry which is preliminary data.</text>
</comment>
<evidence type="ECO:0000313" key="3">
    <source>
        <dbReference type="EMBL" id="PWQ94285.1"/>
    </source>
</evidence>
<dbReference type="Proteomes" id="UP000245506">
    <property type="component" value="Unassembled WGS sequence"/>
</dbReference>
<organism evidence="3 4">
    <name type="scientific">Leucothrix arctica</name>
    <dbReference type="NCBI Taxonomy" id="1481894"/>
    <lineage>
        <taxon>Bacteria</taxon>
        <taxon>Pseudomonadati</taxon>
        <taxon>Pseudomonadota</taxon>
        <taxon>Gammaproteobacteria</taxon>
        <taxon>Thiotrichales</taxon>
        <taxon>Thiotrichaceae</taxon>
        <taxon>Leucothrix</taxon>
    </lineage>
</organism>
<dbReference type="GO" id="GO:0016829">
    <property type="term" value="F:lyase activity"/>
    <property type="evidence" value="ECO:0007669"/>
    <property type="project" value="UniProtKB-KW"/>
</dbReference>
<accession>A0A317C6L5</accession>